<dbReference type="GO" id="GO:0046983">
    <property type="term" value="F:protein dimerization activity"/>
    <property type="evidence" value="ECO:0007669"/>
    <property type="project" value="InterPro"/>
</dbReference>
<dbReference type="Proteomes" id="UP000823388">
    <property type="component" value="Chromosome 2K"/>
</dbReference>
<name>A0A8T0W2R7_PANVG</name>
<dbReference type="SUPFAM" id="SSF53098">
    <property type="entry name" value="Ribonuclease H-like"/>
    <property type="match status" value="1"/>
</dbReference>
<proteinExistence type="predicted"/>
<dbReference type="InterPro" id="IPR025398">
    <property type="entry name" value="DUF4371"/>
</dbReference>
<dbReference type="AlphaFoldDB" id="A0A8T0W2R7"/>
<feature type="region of interest" description="Disordered" evidence="1">
    <location>
        <begin position="1"/>
        <end position="47"/>
    </location>
</feature>
<dbReference type="Pfam" id="PF05699">
    <property type="entry name" value="Dimer_Tnp_hAT"/>
    <property type="match status" value="1"/>
</dbReference>
<organism evidence="3 4">
    <name type="scientific">Panicum virgatum</name>
    <name type="common">Blackwell switchgrass</name>
    <dbReference type="NCBI Taxonomy" id="38727"/>
    <lineage>
        <taxon>Eukaryota</taxon>
        <taxon>Viridiplantae</taxon>
        <taxon>Streptophyta</taxon>
        <taxon>Embryophyta</taxon>
        <taxon>Tracheophyta</taxon>
        <taxon>Spermatophyta</taxon>
        <taxon>Magnoliopsida</taxon>
        <taxon>Liliopsida</taxon>
        <taxon>Poales</taxon>
        <taxon>Poaceae</taxon>
        <taxon>PACMAD clade</taxon>
        <taxon>Panicoideae</taxon>
        <taxon>Panicodae</taxon>
        <taxon>Paniceae</taxon>
        <taxon>Panicinae</taxon>
        <taxon>Panicum</taxon>
        <taxon>Panicum sect. Hiantes</taxon>
    </lineage>
</organism>
<evidence type="ECO:0000313" key="4">
    <source>
        <dbReference type="Proteomes" id="UP000823388"/>
    </source>
</evidence>
<dbReference type="InterPro" id="IPR006580">
    <property type="entry name" value="Znf_TTF"/>
</dbReference>
<dbReference type="PANTHER" id="PTHR11697:SF230">
    <property type="entry name" value="ZINC FINGER, MYM DOMAIN CONTAINING 1"/>
    <property type="match status" value="1"/>
</dbReference>
<dbReference type="OrthoDB" id="662465at2759"/>
<evidence type="ECO:0000259" key="2">
    <source>
        <dbReference type="SMART" id="SM00597"/>
    </source>
</evidence>
<feature type="region of interest" description="Disordered" evidence="1">
    <location>
        <begin position="74"/>
        <end position="107"/>
    </location>
</feature>
<dbReference type="EMBL" id="CM029039">
    <property type="protein sequence ID" value="KAG2641720.1"/>
    <property type="molecule type" value="Genomic_DNA"/>
</dbReference>
<sequence length="875" mass="99973">MAIGSPSPPAGEIASLDDAGPEHRAEVEGNLQQQQAPCTPKEITAKPKRKTQTLLSFYKKIEGAVGDLQVQGQQDDLADQDQNPQSNENVVLEDEAPSRQRSPKVQRLNSDASVLVVERDPGLRCQIWEYPVDEQDEARRIYMMHGPYHFLMDEYPLSGSKKHPRRFQAHWFKSFPWLEYSPDKDAAFCFPCYLFSKKPSGRAGSDAFTVKGFRSWKKVNEGTKCAFLSHMGSDCNSAHSYNVKCFDNLQNQSGHIRNVFKKQTNEDIRRNRLRLRVSIDTVRWLAFQACAFRGHDESPTSKNQGNFLEMVKLLAAYDEEVKAVVLGNAPGNAKYTSPKIQKEILNMMACNVQKAIRTEIGDAKFCLIVDESRDESRREQMALVVRFVDQEGFIRERFLDIVHVHDTTSATLKQELCSVLSFHKLDVHNIRGQGYDGASNMRGEWNGLQAKFAADCPYAYYVHCFAHQLQLALVAASKEVLEVQNFFEHLSFVVNTVVSSSKRNDDLHANQVAEMELLAELNELETGRGANQIGTLKRSGDTRWSSHYDSVCSLIKLYKPTFLVLKDIANTKGPGTSQTVRGKAAGAVTLMMSFDFVFILHLMKELMGITDLLCKKLQHKSQDIVNAMDDVATTKKLLQNLREHGWDNLISDVISFCMKHEIAYPNMEDFYADFIRSRAANETTVEHHYRYDVFTVAIDQQAQELNCRFSEQATELLMLCTSLDPRDSFSLFNIDNVCTLASKFYPADFSEQERRTLRCQLRHYEHDVPTNPKFQNLTSVADLCRRLVETKKAEDYYLIDRLIRLVLTLPVSTATTERAFSAMKLLKTRLRNKMEDEFLRDCMLIYIEREIAIKFTTDAIIDDLYAKKNRKVRLK</sequence>
<reference evidence="3" key="1">
    <citation type="submission" date="2020-05" db="EMBL/GenBank/DDBJ databases">
        <title>WGS assembly of Panicum virgatum.</title>
        <authorList>
            <person name="Lovell J.T."/>
            <person name="Jenkins J."/>
            <person name="Shu S."/>
            <person name="Juenger T.E."/>
            <person name="Schmutz J."/>
        </authorList>
    </citation>
    <scope>NUCLEOTIDE SEQUENCE</scope>
    <source>
        <strain evidence="3">AP13</strain>
    </source>
</reference>
<feature type="domain" description="TTF-type" evidence="2">
    <location>
        <begin position="163"/>
        <end position="261"/>
    </location>
</feature>
<dbReference type="PANTHER" id="PTHR11697">
    <property type="entry name" value="GENERAL TRANSCRIPTION FACTOR 2-RELATED ZINC FINGER PROTEIN"/>
    <property type="match status" value="1"/>
</dbReference>
<accession>A0A8T0W2R7</accession>
<dbReference type="SMART" id="SM00597">
    <property type="entry name" value="ZnF_TTF"/>
    <property type="match status" value="1"/>
</dbReference>
<dbReference type="InterPro" id="IPR055298">
    <property type="entry name" value="AtLOH3-like"/>
</dbReference>
<keyword evidence="4" id="KW-1185">Reference proteome</keyword>
<gene>
    <name evidence="3" type="ORF">PVAP13_2KG231558</name>
</gene>
<dbReference type="Pfam" id="PF14291">
    <property type="entry name" value="DUF4371"/>
    <property type="match status" value="1"/>
</dbReference>
<dbReference type="InterPro" id="IPR008906">
    <property type="entry name" value="HATC_C_dom"/>
</dbReference>
<evidence type="ECO:0000256" key="1">
    <source>
        <dbReference type="SAM" id="MobiDB-lite"/>
    </source>
</evidence>
<evidence type="ECO:0000313" key="3">
    <source>
        <dbReference type="EMBL" id="KAG2641720.1"/>
    </source>
</evidence>
<comment type="caution">
    <text evidence="3">The sequence shown here is derived from an EMBL/GenBank/DDBJ whole genome shotgun (WGS) entry which is preliminary data.</text>
</comment>
<dbReference type="InterPro" id="IPR012337">
    <property type="entry name" value="RNaseH-like_sf"/>
</dbReference>
<protein>
    <recommendedName>
        <fullName evidence="2">TTF-type domain-containing protein</fullName>
    </recommendedName>
</protein>